<dbReference type="EMBL" id="NEDP02000861">
    <property type="protein sequence ID" value="OWF54878.1"/>
    <property type="molecule type" value="Genomic_DNA"/>
</dbReference>
<dbReference type="Gene3D" id="3.40.50.300">
    <property type="entry name" value="P-loop containing nucleotide triphosphate hydrolases"/>
    <property type="match status" value="1"/>
</dbReference>
<dbReference type="Pfam" id="PF17855">
    <property type="entry name" value="MCM_lid"/>
    <property type="match status" value="1"/>
</dbReference>
<dbReference type="OrthoDB" id="2015372at2759"/>
<feature type="domain" description="MCMDC2 N-terminal" evidence="2">
    <location>
        <begin position="10"/>
        <end position="108"/>
    </location>
</feature>
<keyword evidence="4" id="KW-1185">Reference proteome</keyword>
<dbReference type="Proteomes" id="UP000242188">
    <property type="component" value="Unassembled WGS sequence"/>
</dbReference>
<dbReference type="PANTHER" id="PTHR11630:SF75">
    <property type="entry name" value="MINICHROMOSOME MAINTENANCE DOMAIN-CONTAINING PROTEIN 2"/>
    <property type="match status" value="1"/>
</dbReference>
<gene>
    <name evidence="3" type="ORF">KP79_PYT12497</name>
</gene>
<dbReference type="InterPro" id="IPR041562">
    <property type="entry name" value="MCM_lid"/>
</dbReference>
<dbReference type="AlphaFoldDB" id="A0A210R1H8"/>
<dbReference type="InterPro" id="IPR058769">
    <property type="entry name" value="MCMDC2_N"/>
</dbReference>
<accession>A0A210R1H8</accession>
<reference evidence="3 4" key="1">
    <citation type="journal article" date="2017" name="Nat. Ecol. Evol.">
        <title>Scallop genome provides insights into evolution of bilaterian karyotype and development.</title>
        <authorList>
            <person name="Wang S."/>
            <person name="Zhang J."/>
            <person name="Jiao W."/>
            <person name="Li J."/>
            <person name="Xun X."/>
            <person name="Sun Y."/>
            <person name="Guo X."/>
            <person name="Huan P."/>
            <person name="Dong B."/>
            <person name="Zhang L."/>
            <person name="Hu X."/>
            <person name="Sun X."/>
            <person name="Wang J."/>
            <person name="Zhao C."/>
            <person name="Wang Y."/>
            <person name="Wang D."/>
            <person name="Huang X."/>
            <person name="Wang R."/>
            <person name="Lv J."/>
            <person name="Li Y."/>
            <person name="Zhang Z."/>
            <person name="Liu B."/>
            <person name="Lu W."/>
            <person name="Hui Y."/>
            <person name="Liang J."/>
            <person name="Zhou Z."/>
            <person name="Hou R."/>
            <person name="Li X."/>
            <person name="Liu Y."/>
            <person name="Li H."/>
            <person name="Ning X."/>
            <person name="Lin Y."/>
            <person name="Zhao L."/>
            <person name="Xing Q."/>
            <person name="Dou J."/>
            <person name="Li Y."/>
            <person name="Mao J."/>
            <person name="Guo H."/>
            <person name="Dou H."/>
            <person name="Li T."/>
            <person name="Mu C."/>
            <person name="Jiang W."/>
            <person name="Fu Q."/>
            <person name="Fu X."/>
            <person name="Miao Y."/>
            <person name="Liu J."/>
            <person name="Yu Q."/>
            <person name="Li R."/>
            <person name="Liao H."/>
            <person name="Li X."/>
            <person name="Kong Y."/>
            <person name="Jiang Z."/>
            <person name="Chourrout D."/>
            <person name="Li R."/>
            <person name="Bao Z."/>
        </authorList>
    </citation>
    <scope>NUCLEOTIDE SEQUENCE [LARGE SCALE GENOMIC DNA]</scope>
    <source>
        <strain evidence="3 4">PY_sf001</strain>
    </source>
</reference>
<dbReference type="InterPro" id="IPR027417">
    <property type="entry name" value="P-loop_NTPase"/>
</dbReference>
<organism evidence="3 4">
    <name type="scientific">Mizuhopecten yessoensis</name>
    <name type="common">Japanese scallop</name>
    <name type="synonym">Patinopecten yessoensis</name>
    <dbReference type="NCBI Taxonomy" id="6573"/>
    <lineage>
        <taxon>Eukaryota</taxon>
        <taxon>Metazoa</taxon>
        <taxon>Spiralia</taxon>
        <taxon>Lophotrochozoa</taxon>
        <taxon>Mollusca</taxon>
        <taxon>Bivalvia</taxon>
        <taxon>Autobranchia</taxon>
        <taxon>Pteriomorphia</taxon>
        <taxon>Pectinida</taxon>
        <taxon>Pectinoidea</taxon>
        <taxon>Pectinidae</taxon>
        <taxon>Mizuhopecten</taxon>
    </lineage>
</organism>
<dbReference type="STRING" id="6573.A0A210R1H8"/>
<evidence type="ECO:0000259" key="2">
    <source>
        <dbReference type="Pfam" id="PF26063"/>
    </source>
</evidence>
<evidence type="ECO:0000259" key="1">
    <source>
        <dbReference type="Pfam" id="PF17855"/>
    </source>
</evidence>
<feature type="domain" description="MCM AAA-lid" evidence="1">
    <location>
        <begin position="553"/>
        <end position="635"/>
    </location>
</feature>
<dbReference type="GO" id="GO:0003677">
    <property type="term" value="F:DNA binding"/>
    <property type="evidence" value="ECO:0007669"/>
    <property type="project" value="InterPro"/>
</dbReference>
<protein>
    <submittedName>
        <fullName evidence="3">MCM domain-containing protein 2</fullName>
    </submittedName>
</protein>
<dbReference type="GO" id="GO:0005634">
    <property type="term" value="C:nucleus"/>
    <property type="evidence" value="ECO:0007669"/>
    <property type="project" value="TreeGrafter"/>
</dbReference>
<evidence type="ECO:0000313" key="3">
    <source>
        <dbReference type="EMBL" id="OWF54878.1"/>
    </source>
</evidence>
<comment type="caution">
    <text evidence="3">The sequence shown here is derived from an EMBL/GenBank/DDBJ whole genome shotgun (WGS) entry which is preliminary data.</text>
</comment>
<dbReference type="GO" id="GO:0000727">
    <property type="term" value="P:double-strand break repair via break-induced replication"/>
    <property type="evidence" value="ECO:0007669"/>
    <property type="project" value="TreeGrafter"/>
</dbReference>
<dbReference type="GO" id="GO:0017116">
    <property type="term" value="F:single-stranded DNA helicase activity"/>
    <property type="evidence" value="ECO:0007669"/>
    <property type="project" value="TreeGrafter"/>
</dbReference>
<proteinExistence type="predicted"/>
<evidence type="ECO:0000313" key="4">
    <source>
        <dbReference type="Proteomes" id="UP000242188"/>
    </source>
</evidence>
<dbReference type="Pfam" id="PF26063">
    <property type="entry name" value="MCMDC2_N"/>
    <property type="match status" value="1"/>
</dbReference>
<sequence length="688" mass="77297">MEIEEKLKLVEAVVEYMDTTSNLERVKLQCIHYNKIEKEMFLYTFKILVNPSDVCEKDASLGNCILSTPAVATSLFQEVVFQVVQLLSLLHEDVTLSQICVILRLTSLPRITQLYEVEHANQLSVFFNKTVFVHLTGIIVGVTATSKYTQGTRYACYDEECEGHSGYHFIRVHMPGASEAQTIRSDFKCTFCWKPLREVKTCRTLADRVIAEVVPDTVFRHGNSNSFKFLEQAIPIYIRGDLTRCVEIGGCYDIIGLIQKTQQDEKVVMAIEVNNMKKVGMMDMSPAVKSAVLPDVIYKLYQDRKHSPWSFVLSLAFFFGGDISPCGTYLKLKLSLLVSLMSLPPTNKSSFRPLHVLAIGQDTFILNQLMTYTQHFSNRACVYSSINNLAGKVSKDKYASSQYFIDGGCLLFGKDGVCYLGDVCRFRKSICEQIRTALSNGKVTIDIASKYTGGLPQKVEQKLECLVWAYTDSITNKKPQHFDDIFTGCEMGNMAKPMLDVFSLLQFVDSGDSSTREEVALRCADQQLTSSLELDTDHGQLESSASPISDHDMAQFLRLAQASQPTTSREADSLIHRYYVASRKVRSSNSDEPSIPVTALQTICSLAIGHTKLSLRSVVTEEDALMAIKLYEESITARFGYSVLSVQPSPHLPVSQTSDFLGYENDRQMKQFYTTLVRFCTAQSYMEE</sequence>
<dbReference type="InterPro" id="IPR031327">
    <property type="entry name" value="MCM"/>
</dbReference>
<dbReference type="GO" id="GO:0005524">
    <property type="term" value="F:ATP binding"/>
    <property type="evidence" value="ECO:0007669"/>
    <property type="project" value="InterPro"/>
</dbReference>
<dbReference type="PANTHER" id="PTHR11630">
    <property type="entry name" value="DNA REPLICATION LICENSING FACTOR MCM FAMILY MEMBER"/>
    <property type="match status" value="1"/>
</dbReference>
<name>A0A210R1H8_MIZYE</name>